<dbReference type="PROSITE" id="PS01126">
    <property type="entry name" value="EF_TS_1"/>
    <property type="match status" value="1"/>
</dbReference>
<evidence type="ECO:0000256" key="1">
    <source>
        <dbReference type="ARBA" id="ARBA00005532"/>
    </source>
</evidence>
<protein>
    <submittedName>
        <fullName evidence="5">Translation elongation factor ts</fullName>
    </submittedName>
</protein>
<comment type="similarity">
    <text evidence="1">Belongs to the EF-Ts family.</text>
</comment>
<dbReference type="NCBIfam" id="TIGR00116">
    <property type="entry name" value="tsf"/>
    <property type="match status" value="1"/>
</dbReference>
<sequence length="289" mass="32033">MSISASQVKELREKTGAGMMDCKKALTEANGDFQKAIEVLRKKGASVAAKRAERSANEGLVITKISEDYSKGVILEVNCETDFVAKSDDFVQFANLAMGAIEAYNPKNVDELLSLAYDGKNLQDALSDIIGKIGEKIEISRFAVESAENGVLVGYIHHGSKLGVLVKADNVTQEGKEDFAAILKDVAMQIAAMKPDYIAPENVPVEVIEKEKEIYREIAKKEGKPENILDKIAEGKLKKYYEENTLIEQAYIKDNAKTIGDLIKEHNKKYSSEAKITLFHRFHLSDENK</sequence>
<evidence type="ECO:0000313" key="5">
    <source>
        <dbReference type="EMBL" id="KUG26379.1"/>
    </source>
</evidence>
<dbReference type="Gene3D" id="1.10.8.10">
    <property type="entry name" value="DNA helicase RuvA subunit, C-terminal domain"/>
    <property type="match status" value="1"/>
</dbReference>
<dbReference type="CDD" id="cd14275">
    <property type="entry name" value="UBA_EF-Ts"/>
    <property type="match status" value="1"/>
</dbReference>
<gene>
    <name evidence="5" type="ORF">ASZ90_003782</name>
</gene>
<dbReference type="PROSITE" id="PS01127">
    <property type="entry name" value="EF_TS_2"/>
    <property type="match status" value="1"/>
</dbReference>
<dbReference type="InterPro" id="IPR014039">
    <property type="entry name" value="Transl_elong_EFTs/EF1B_dimer"/>
</dbReference>
<dbReference type="InterPro" id="IPR036402">
    <property type="entry name" value="EF-Ts_dimer_sf"/>
</dbReference>
<dbReference type="GO" id="GO:0003746">
    <property type="term" value="F:translation elongation factor activity"/>
    <property type="evidence" value="ECO:0007669"/>
    <property type="project" value="UniProtKB-KW"/>
</dbReference>
<dbReference type="EMBL" id="LNQE01000474">
    <property type="protein sequence ID" value="KUG26379.1"/>
    <property type="molecule type" value="Genomic_DNA"/>
</dbReference>
<evidence type="ECO:0000259" key="4">
    <source>
        <dbReference type="Pfam" id="PF00889"/>
    </source>
</evidence>
<dbReference type="PANTHER" id="PTHR11741">
    <property type="entry name" value="ELONGATION FACTOR TS"/>
    <property type="match status" value="1"/>
</dbReference>
<dbReference type="Gene3D" id="1.10.286.20">
    <property type="match status" value="1"/>
</dbReference>
<dbReference type="Gene3D" id="3.30.479.20">
    <property type="entry name" value="Elongation factor Ts, dimerisation domain"/>
    <property type="match status" value="2"/>
</dbReference>
<accession>A0A0W8FZQ7</accession>
<dbReference type="GO" id="GO:0005737">
    <property type="term" value="C:cytoplasm"/>
    <property type="evidence" value="ECO:0007669"/>
    <property type="project" value="UniProtKB-ARBA"/>
</dbReference>
<feature type="domain" description="Translation elongation factor EFTs/EF1B dimerisation" evidence="4">
    <location>
        <begin position="72"/>
        <end position="284"/>
    </location>
</feature>
<dbReference type="InterPro" id="IPR001816">
    <property type="entry name" value="Transl_elong_EFTs/EF1B"/>
</dbReference>
<dbReference type="PANTHER" id="PTHR11741:SF0">
    <property type="entry name" value="ELONGATION FACTOR TS, MITOCHONDRIAL"/>
    <property type="match status" value="1"/>
</dbReference>
<evidence type="ECO:0000256" key="3">
    <source>
        <dbReference type="ARBA" id="ARBA00022917"/>
    </source>
</evidence>
<dbReference type="HAMAP" id="MF_00050">
    <property type="entry name" value="EF_Ts"/>
    <property type="match status" value="1"/>
</dbReference>
<keyword evidence="2 5" id="KW-0251">Elongation factor</keyword>
<comment type="caution">
    <text evidence="5">The sequence shown here is derived from an EMBL/GenBank/DDBJ whole genome shotgun (WGS) entry which is preliminary data.</text>
</comment>
<reference evidence="5" key="1">
    <citation type="journal article" date="2015" name="Proc. Natl. Acad. Sci. U.S.A.">
        <title>Networks of energetic and metabolic interactions define dynamics in microbial communities.</title>
        <authorList>
            <person name="Embree M."/>
            <person name="Liu J.K."/>
            <person name="Al-Bassam M.M."/>
            <person name="Zengler K."/>
        </authorList>
    </citation>
    <scope>NUCLEOTIDE SEQUENCE</scope>
</reference>
<dbReference type="SUPFAM" id="SSF54713">
    <property type="entry name" value="Elongation factor Ts (EF-Ts), dimerisation domain"/>
    <property type="match status" value="2"/>
</dbReference>
<dbReference type="Pfam" id="PF00889">
    <property type="entry name" value="EF_TS"/>
    <property type="match status" value="1"/>
</dbReference>
<proteinExistence type="inferred from homology"/>
<dbReference type="InterPro" id="IPR018101">
    <property type="entry name" value="Transl_elong_Ts_CS"/>
</dbReference>
<evidence type="ECO:0000256" key="2">
    <source>
        <dbReference type="ARBA" id="ARBA00022768"/>
    </source>
</evidence>
<dbReference type="InterPro" id="IPR009060">
    <property type="entry name" value="UBA-like_sf"/>
</dbReference>
<dbReference type="AlphaFoldDB" id="A0A0W8FZQ7"/>
<name>A0A0W8FZQ7_9ZZZZ</name>
<organism evidence="5">
    <name type="scientific">hydrocarbon metagenome</name>
    <dbReference type="NCBI Taxonomy" id="938273"/>
    <lineage>
        <taxon>unclassified sequences</taxon>
        <taxon>metagenomes</taxon>
        <taxon>ecological metagenomes</taxon>
    </lineage>
</organism>
<keyword evidence="3" id="KW-0648">Protein biosynthesis</keyword>
<dbReference type="FunFam" id="1.10.286.20:FF:000001">
    <property type="entry name" value="Elongation factor Ts"/>
    <property type="match status" value="1"/>
</dbReference>
<dbReference type="FunFam" id="1.10.8.10:FF:000001">
    <property type="entry name" value="Elongation factor Ts"/>
    <property type="match status" value="1"/>
</dbReference>
<dbReference type="SUPFAM" id="SSF46934">
    <property type="entry name" value="UBA-like"/>
    <property type="match status" value="1"/>
</dbReference>